<sequence length="176" mass="20913">ITDILNIKDSIFDDRIVKFETHVQGATAILANNCVMFIFDEINIKFDTEEGHFNFCLPLGRKNSMFQEASVFDSCNLNNVKVYLNSDFYPYDDLNLNFENFKKRYTILFNMYTRFRKSVNVRTEFDCKENVLVNTIAYFLIIHDRIVQSVNQRCTQNHPKYILQHAIKYTIHRNQL</sequence>
<accession>A0A151I3N6</accession>
<dbReference type="STRING" id="520822.A0A151I3N6"/>
<keyword evidence="3" id="KW-1185">Reference proteome</keyword>
<proteinExistence type="predicted"/>
<feature type="domain" description="Double jelly roll-like" evidence="1">
    <location>
        <begin position="55"/>
        <end position="118"/>
    </location>
</feature>
<dbReference type="Pfam" id="PF21738">
    <property type="entry name" value="DJR-like_dom"/>
    <property type="match status" value="1"/>
</dbReference>
<protein>
    <recommendedName>
        <fullName evidence="1">Double jelly roll-like domain-containing protein</fullName>
    </recommendedName>
</protein>
<dbReference type="InterPro" id="IPR049512">
    <property type="entry name" value="DJR-like_dom"/>
</dbReference>
<evidence type="ECO:0000313" key="2">
    <source>
        <dbReference type="EMBL" id="KYM83703.1"/>
    </source>
</evidence>
<evidence type="ECO:0000259" key="1">
    <source>
        <dbReference type="Pfam" id="PF21738"/>
    </source>
</evidence>
<dbReference type="Proteomes" id="UP000078540">
    <property type="component" value="Unassembled WGS sequence"/>
</dbReference>
<feature type="non-terminal residue" evidence="2">
    <location>
        <position position="1"/>
    </location>
</feature>
<dbReference type="AlphaFoldDB" id="A0A151I3N6"/>
<dbReference type="PANTHER" id="PTHR36159:SF1">
    <property type="entry name" value="RETROVIRUS-RELATED POL POLYPROTEIN FROM TRANSPOSON 412-LIKE PROTEIN"/>
    <property type="match status" value="1"/>
</dbReference>
<name>A0A151I3N6_9HYME</name>
<dbReference type="EMBL" id="KQ976482">
    <property type="protein sequence ID" value="KYM83703.1"/>
    <property type="molecule type" value="Genomic_DNA"/>
</dbReference>
<reference evidence="2 3" key="1">
    <citation type="submission" date="2015-09" db="EMBL/GenBank/DDBJ databases">
        <title>Atta colombica WGS genome.</title>
        <authorList>
            <person name="Nygaard S."/>
            <person name="Hu H."/>
            <person name="Boomsma J."/>
            <person name="Zhang G."/>
        </authorList>
    </citation>
    <scope>NUCLEOTIDE SEQUENCE [LARGE SCALE GENOMIC DNA]</scope>
    <source>
        <strain evidence="2">Treedump-2</strain>
        <tissue evidence="2">Whole body</tissue>
    </source>
</reference>
<gene>
    <name evidence="2" type="ORF">ALC53_05817</name>
</gene>
<dbReference type="PANTHER" id="PTHR36159">
    <property type="entry name" value="PROTEIN CBG23766"/>
    <property type="match status" value="1"/>
</dbReference>
<organism evidence="2 3">
    <name type="scientific">Atta colombica</name>
    <dbReference type="NCBI Taxonomy" id="520822"/>
    <lineage>
        <taxon>Eukaryota</taxon>
        <taxon>Metazoa</taxon>
        <taxon>Ecdysozoa</taxon>
        <taxon>Arthropoda</taxon>
        <taxon>Hexapoda</taxon>
        <taxon>Insecta</taxon>
        <taxon>Pterygota</taxon>
        <taxon>Neoptera</taxon>
        <taxon>Endopterygota</taxon>
        <taxon>Hymenoptera</taxon>
        <taxon>Apocrita</taxon>
        <taxon>Aculeata</taxon>
        <taxon>Formicoidea</taxon>
        <taxon>Formicidae</taxon>
        <taxon>Myrmicinae</taxon>
        <taxon>Atta</taxon>
    </lineage>
</organism>
<evidence type="ECO:0000313" key="3">
    <source>
        <dbReference type="Proteomes" id="UP000078540"/>
    </source>
</evidence>